<sequence length="134" mass="15307">MSKYVRFGIFLLLLAGVSYCLHTLILQNLGLDSYWLQTDFSLTGMYMFFFGASLAVAILLMLADFAFPNYLSFVFLGCILIKAIASYLFIRSGLNLFENDFLELNFLVVFFIFLLYDILAAYKLVNQGVKVVEK</sequence>
<keyword evidence="3" id="KW-1185">Reference proteome</keyword>
<feature type="transmembrane region" description="Helical" evidence="1">
    <location>
        <begin position="70"/>
        <end position="90"/>
    </location>
</feature>
<evidence type="ECO:0000256" key="1">
    <source>
        <dbReference type="SAM" id="Phobius"/>
    </source>
</evidence>
<protein>
    <submittedName>
        <fullName evidence="2">Uncharacterized protein</fullName>
    </submittedName>
</protein>
<dbReference type="AlphaFoldDB" id="A0A0B8T9H8"/>
<keyword evidence="1" id="KW-0812">Transmembrane</keyword>
<dbReference type="OrthoDB" id="1356182at2"/>
<keyword evidence="1" id="KW-1133">Transmembrane helix</keyword>
<dbReference type="Proteomes" id="UP000031802">
    <property type="component" value="Unassembled WGS sequence"/>
</dbReference>
<proteinExistence type="predicted"/>
<dbReference type="RefSeq" id="WP_037495575.1">
    <property type="nucleotide sequence ID" value="NZ_JJMU01000012.1"/>
</dbReference>
<dbReference type="STRING" id="1229276.DI53_0777"/>
<feature type="transmembrane region" description="Helical" evidence="1">
    <location>
        <begin position="102"/>
        <end position="125"/>
    </location>
</feature>
<evidence type="ECO:0000313" key="3">
    <source>
        <dbReference type="Proteomes" id="UP000031802"/>
    </source>
</evidence>
<accession>A0A0B8T9H8</accession>
<reference evidence="3" key="1">
    <citation type="submission" date="2014-04" db="EMBL/GenBank/DDBJ databases">
        <title>Whole-Genome optical mapping and complete genome sequence of Sphingobacterium deserti sp. nov., a new spaces isolated from desert in the west of China.</title>
        <authorList>
            <person name="Teng C."/>
            <person name="Zhou Z."/>
            <person name="Li X."/>
            <person name="Chen M."/>
            <person name="Lin M."/>
            <person name="Wang L."/>
            <person name="Su S."/>
            <person name="Zhang C."/>
            <person name="Zhang W."/>
        </authorList>
    </citation>
    <scope>NUCLEOTIDE SEQUENCE [LARGE SCALE GENOMIC DNA]</scope>
    <source>
        <strain evidence="3">ACCC05744</strain>
    </source>
</reference>
<dbReference type="PATRIC" id="fig|1229276.3.peg.800"/>
<organism evidence="2 3">
    <name type="scientific">Sphingobacterium deserti</name>
    <dbReference type="NCBI Taxonomy" id="1229276"/>
    <lineage>
        <taxon>Bacteria</taxon>
        <taxon>Pseudomonadati</taxon>
        <taxon>Bacteroidota</taxon>
        <taxon>Sphingobacteriia</taxon>
        <taxon>Sphingobacteriales</taxon>
        <taxon>Sphingobacteriaceae</taxon>
        <taxon>Sphingobacterium</taxon>
    </lineage>
</organism>
<reference evidence="2 3" key="2">
    <citation type="journal article" date="2015" name="PLoS ONE">
        <title>Whole-Genome Optical Mapping and Finished Genome Sequence of Sphingobacterium deserti sp. nov., a New Species Isolated from the Western Desert of China.</title>
        <authorList>
            <person name="Teng C."/>
            <person name="Zhou Z."/>
            <person name="Molnar I."/>
            <person name="Li X."/>
            <person name="Tang R."/>
            <person name="Chen M."/>
            <person name="Wang L."/>
            <person name="Su S."/>
            <person name="Zhang W."/>
            <person name="Lin M."/>
        </authorList>
    </citation>
    <scope>NUCLEOTIDE SEQUENCE [LARGE SCALE GENOMIC DNA]</scope>
    <source>
        <strain evidence="3">ACCC05744</strain>
    </source>
</reference>
<gene>
    <name evidence="2" type="ORF">DI53_0777</name>
</gene>
<feature type="transmembrane region" description="Helical" evidence="1">
    <location>
        <begin position="44"/>
        <end position="63"/>
    </location>
</feature>
<keyword evidence="1" id="KW-0472">Membrane</keyword>
<evidence type="ECO:0000313" key="2">
    <source>
        <dbReference type="EMBL" id="KGE15404.1"/>
    </source>
</evidence>
<name>A0A0B8T9H8_9SPHI</name>
<dbReference type="EMBL" id="JJMU01000012">
    <property type="protein sequence ID" value="KGE15404.1"/>
    <property type="molecule type" value="Genomic_DNA"/>
</dbReference>
<comment type="caution">
    <text evidence="2">The sequence shown here is derived from an EMBL/GenBank/DDBJ whole genome shotgun (WGS) entry which is preliminary data.</text>
</comment>